<dbReference type="PROSITE" id="PS01124">
    <property type="entry name" value="HTH_ARAC_FAMILY_2"/>
    <property type="match status" value="1"/>
</dbReference>
<dbReference type="InterPro" id="IPR000014">
    <property type="entry name" value="PAS"/>
</dbReference>
<dbReference type="GO" id="GO:0043565">
    <property type="term" value="F:sequence-specific DNA binding"/>
    <property type="evidence" value="ECO:0007669"/>
    <property type="project" value="InterPro"/>
</dbReference>
<keyword evidence="2" id="KW-0238">DNA-binding</keyword>
<accession>A0A918TNT9</accession>
<feature type="domain" description="HTH araC/xylS-type" evidence="4">
    <location>
        <begin position="156"/>
        <end position="254"/>
    </location>
</feature>
<name>A0A918TNT9_9BACT</name>
<keyword evidence="6" id="KW-1185">Reference proteome</keyword>
<organism evidence="5 6">
    <name type="scientific">Roseibacillus persicicus</name>
    <dbReference type="NCBI Taxonomy" id="454148"/>
    <lineage>
        <taxon>Bacteria</taxon>
        <taxon>Pseudomonadati</taxon>
        <taxon>Verrucomicrobiota</taxon>
        <taxon>Verrucomicrobiia</taxon>
        <taxon>Verrucomicrobiales</taxon>
        <taxon>Verrucomicrobiaceae</taxon>
        <taxon>Roseibacillus</taxon>
    </lineage>
</organism>
<dbReference type="Pfam" id="PF12833">
    <property type="entry name" value="HTH_18"/>
    <property type="match status" value="1"/>
</dbReference>
<evidence type="ECO:0000256" key="3">
    <source>
        <dbReference type="ARBA" id="ARBA00023163"/>
    </source>
</evidence>
<dbReference type="Gene3D" id="1.10.10.60">
    <property type="entry name" value="Homeodomain-like"/>
    <property type="match status" value="1"/>
</dbReference>
<dbReference type="InterPro" id="IPR009057">
    <property type="entry name" value="Homeodomain-like_sf"/>
</dbReference>
<proteinExistence type="predicted"/>
<dbReference type="RefSeq" id="WP_189570044.1">
    <property type="nucleotide sequence ID" value="NZ_BMXI01000009.1"/>
</dbReference>
<keyword evidence="1" id="KW-0805">Transcription regulation</keyword>
<dbReference type="InterPro" id="IPR013656">
    <property type="entry name" value="PAS_4"/>
</dbReference>
<evidence type="ECO:0000313" key="6">
    <source>
        <dbReference type="Proteomes" id="UP000644507"/>
    </source>
</evidence>
<evidence type="ECO:0000256" key="1">
    <source>
        <dbReference type="ARBA" id="ARBA00023015"/>
    </source>
</evidence>
<dbReference type="InterPro" id="IPR018060">
    <property type="entry name" value="HTH_AraC"/>
</dbReference>
<dbReference type="Gene3D" id="3.30.450.20">
    <property type="entry name" value="PAS domain"/>
    <property type="match status" value="1"/>
</dbReference>
<dbReference type="GO" id="GO:0003700">
    <property type="term" value="F:DNA-binding transcription factor activity"/>
    <property type="evidence" value="ECO:0007669"/>
    <property type="project" value="InterPro"/>
</dbReference>
<dbReference type="Proteomes" id="UP000644507">
    <property type="component" value="Unassembled WGS sequence"/>
</dbReference>
<dbReference type="PANTHER" id="PTHR43280:SF28">
    <property type="entry name" value="HTH-TYPE TRANSCRIPTIONAL ACTIVATOR RHAS"/>
    <property type="match status" value="1"/>
</dbReference>
<dbReference type="SUPFAM" id="SSF55785">
    <property type="entry name" value="PYP-like sensor domain (PAS domain)"/>
    <property type="match status" value="1"/>
</dbReference>
<dbReference type="PANTHER" id="PTHR43280">
    <property type="entry name" value="ARAC-FAMILY TRANSCRIPTIONAL REGULATOR"/>
    <property type="match status" value="1"/>
</dbReference>
<dbReference type="CDD" id="cd00130">
    <property type="entry name" value="PAS"/>
    <property type="match status" value="1"/>
</dbReference>
<sequence>MNNRTVKKATQDWSVFSDFVKEMRPGQIALGLFEALPDVIFWIKDRSHRFLFVNQAYGELWGHPPEYFVGKTDADLNADELARVYMQDDEEVSSTGVPMHNKMELVTRKAGGVEWRMTSKIPLYGKSGELIGTAGVSRRLDQREGHPLPAPYRAMSKLVEYVHEHVSEPLAVDQLAKLAGMSVSTLERRFRSHLGTSPKRFILHSKVAAACDRLLATPMTISEISESLGYNEHASFTRAFTSVMHMSPTAYRKYYKATSG</sequence>
<evidence type="ECO:0000256" key="2">
    <source>
        <dbReference type="ARBA" id="ARBA00023125"/>
    </source>
</evidence>
<gene>
    <name evidence="5" type="ORF">GCM10007100_22350</name>
</gene>
<dbReference type="InterPro" id="IPR035965">
    <property type="entry name" value="PAS-like_dom_sf"/>
</dbReference>
<dbReference type="AlphaFoldDB" id="A0A918TNT9"/>
<protein>
    <submittedName>
        <fullName evidence="5">AraC family transcriptional regulator</fullName>
    </submittedName>
</protein>
<dbReference type="NCBIfam" id="TIGR00229">
    <property type="entry name" value="sensory_box"/>
    <property type="match status" value="1"/>
</dbReference>
<evidence type="ECO:0000259" key="4">
    <source>
        <dbReference type="PROSITE" id="PS01124"/>
    </source>
</evidence>
<evidence type="ECO:0000313" key="5">
    <source>
        <dbReference type="EMBL" id="GHC55334.1"/>
    </source>
</evidence>
<comment type="caution">
    <text evidence="5">The sequence shown here is derived from an EMBL/GenBank/DDBJ whole genome shotgun (WGS) entry which is preliminary data.</text>
</comment>
<dbReference type="SUPFAM" id="SSF46689">
    <property type="entry name" value="Homeodomain-like"/>
    <property type="match status" value="2"/>
</dbReference>
<dbReference type="EMBL" id="BMXI01000009">
    <property type="protein sequence ID" value="GHC55334.1"/>
    <property type="molecule type" value="Genomic_DNA"/>
</dbReference>
<keyword evidence="3" id="KW-0804">Transcription</keyword>
<reference evidence="5" key="1">
    <citation type="journal article" date="2014" name="Int. J. Syst. Evol. Microbiol.">
        <title>Complete genome sequence of Corynebacterium casei LMG S-19264T (=DSM 44701T), isolated from a smear-ripened cheese.</title>
        <authorList>
            <consortium name="US DOE Joint Genome Institute (JGI-PGF)"/>
            <person name="Walter F."/>
            <person name="Albersmeier A."/>
            <person name="Kalinowski J."/>
            <person name="Ruckert C."/>
        </authorList>
    </citation>
    <scope>NUCLEOTIDE SEQUENCE</scope>
    <source>
        <strain evidence="5">KCTC 12988</strain>
    </source>
</reference>
<dbReference type="Pfam" id="PF08448">
    <property type="entry name" value="PAS_4"/>
    <property type="match status" value="1"/>
</dbReference>
<reference evidence="5" key="2">
    <citation type="submission" date="2020-09" db="EMBL/GenBank/DDBJ databases">
        <authorList>
            <person name="Sun Q."/>
            <person name="Kim S."/>
        </authorList>
    </citation>
    <scope>NUCLEOTIDE SEQUENCE</scope>
    <source>
        <strain evidence="5">KCTC 12988</strain>
    </source>
</reference>
<dbReference type="SMART" id="SM00342">
    <property type="entry name" value="HTH_ARAC"/>
    <property type="match status" value="1"/>
</dbReference>